<dbReference type="EMBL" id="DNAN01000170">
    <property type="protein sequence ID" value="HAW75067.1"/>
    <property type="molecule type" value="Genomic_DNA"/>
</dbReference>
<gene>
    <name evidence="1" type="ORF">DCW74_04935</name>
</gene>
<protein>
    <submittedName>
        <fullName evidence="1">Uncharacterized protein</fullName>
    </submittedName>
</protein>
<proteinExistence type="predicted"/>
<evidence type="ECO:0000313" key="2">
    <source>
        <dbReference type="Proteomes" id="UP000263517"/>
    </source>
</evidence>
<reference evidence="1 2" key="1">
    <citation type="journal article" date="2018" name="Nat. Biotechnol.">
        <title>A standardized bacterial taxonomy based on genome phylogeny substantially revises the tree of life.</title>
        <authorList>
            <person name="Parks D.H."/>
            <person name="Chuvochina M."/>
            <person name="Waite D.W."/>
            <person name="Rinke C."/>
            <person name="Skarshewski A."/>
            <person name="Chaumeil P.A."/>
            <person name="Hugenholtz P."/>
        </authorList>
    </citation>
    <scope>NUCLEOTIDE SEQUENCE [LARGE SCALE GENOMIC DNA]</scope>
    <source>
        <strain evidence="1">UBA11978</strain>
    </source>
</reference>
<evidence type="ECO:0000313" key="1">
    <source>
        <dbReference type="EMBL" id="HAW75067.1"/>
    </source>
</evidence>
<dbReference type="Proteomes" id="UP000263517">
    <property type="component" value="Unassembled WGS sequence"/>
</dbReference>
<dbReference type="AlphaFoldDB" id="A0A350P1A0"/>
<accession>A0A350P1A0</accession>
<organism evidence="1 2">
    <name type="scientific">Alteromonas australica</name>
    <dbReference type="NCBI Taxonomy" id="589873"/>
    <lineage>
        <taxon>Bacteria</taxon>
        <taxon>Pseudomonadati</taxon>
        <taxon>Pseudomonadota</taxon>
        <taxon>Gammaproteobacteria</taxon>
        <taxon>Alteromonadales</taxon>
        <taxon>Alteromonadaceae</taxon>
        <taxon>Alteromonas/Salinimonas group</taxon>
        <taxon>Alteromonas</taxon>
    </lineage>
</organism>
<comment type="caution">
    <text evidence="1">The sequence shown here is derived from an EMBL/GenBank/DDBJ whole genome shotgun (WGS) entry which is preliminary data.</text>
</comment>
<name>A0A350P1A0_9ALTE</name>
<sequence length="63" mass="7438">MKFREKASLYKKAQVSLNKSLMTFMQIESSNSEEHQFLQKVISDLQKSQQNSIKARIRWTSET</sequence>